<name>A0A2R4XNM2_9BURK</name>
<keyword evidence="3" id="KW-0285">Flavoprotein</keyword>
<comment type="similarity">
    <text evidence="2">Belongs to the nitroreductase family.</text>
</comment>
<dbReference type="SUPFAM" id="SSF55469">
    <property type="entry name" value="FMN-dependent nitroreductase-like"/>
    <property type="match status" value="1"/>
</dbReference>
<reference evidence="7 8" key="1">
    <citation type="submission" date="2018-04" db="EMBL/GenBank/DDBJ databases">
        <title>Bordetella sp. HZ20 isolated from seawater.</title>
        <authorList>
            <person name="Sun C."/>
        </authorList>
    </citation>
    <scope>NUCLEOTIDE SEQUENCE [LARGE SCALE GENOMIC DNA]</scope>
    <source>
        <strain evidence="7 8">HZ20</strain>
    </source>
</reference>
<accession>A0A2R4XNM2</accession>
<dbReference type="Gene3D" id="3.40.109.10">
    <property type="entry name" value="NADH Oxidase"/>
    <property type="match status" value="1"/>
</dbReference>
<dbReference type="EMBL" id="CP028901">
    <property type="protein sequence ID" value="AWB35412.1"/>
    <property type="molecule type" value="Genomic_DNA"/>
</dbReference>
<comment type="cofactor">
    <cofactor evidence="1">
        <name>FMN</name>
        <dbReference type="ChEBI" id="CHEBI:58210"/>
    </cofactor>
</comment>
<evidence type="ECO:0000256" key="3">
    <source>
        <dbReference type="ARBA" id="ARBA00022630"/>
    </source>
</evidence>
<evidence type="ECO:0000256" key="4">
    <source>
        <dbReference type="ARBA" id="ARBA00022643"/>
    </source>
</evidence>
<dbReference type="CDD" id="cd02136">
    <property type="entry name" value="PnbA_NfnB-like"/>
    <property type="match status" value="1"/>
</dbReference>
<evidence type="ECO:0000313" key="7">
    <source>
        <dbReference type="EMBL" id="AWB35412.1"/>
    </source>
</evidence>
<dbReference type="GO" id="GO:0016491">
    <property type="term" value="F:oxidoreductase activity"/>
    <property type="evidence" value="ECO:0007669"/>
    <property type="project" value="UniProtKB-KW"/>
</dbReference>
<proteinExistence type="inferred from homology"/>
<dbReference type="PANTHER" id="PTHR43673:SF2">
    <property type="entry name" value="NITROREDUCTASE"/>
    <property type="match status" value="1"/>
</dbReference>
<evidence type="ECO:0000256" key="1">
    <source>
        <dbReference type="ARBA" id="ARBA00001917"/>
    </source>
</evidence>
<feature type="domain" description="Nitroreductase" evidence="6">
    <location>
        <begin position="17"/>
        <end position="204"/>
    </location>
</feature>
<protein>
    <submittedName>
        <fullName evidence="7">Nitroreductase</fullName>
    </submittedName>
</protein>
<keyword evidence="8" id="KW-1185">Reference proteome</keyword>
<dbReference type="PANTHER" id="PTHR43673">
    <property type="entry name" value="NAD(P)H NITROREDUCTASE YDGI-RELATED"/>
    <property type="match status" value="1"/>
</dbReference>
<evidence type="ECO:0000256" key="2">
    <source>
        <dbReference type="ARBA" id="ARBA00007118"/>
    </source>
</evidence>
<dbReference type="KEGG" id="boz:DBV39_18550"/>
<keyword evidence="4" id="KW-0288">FMN</keyword>
<dbReference type="InterPro" id="IPR029479">
    <property type="entry name" value="Nitroreductase"/>
</dbReference>
<evidence type="ECO:0000259" key="6">
    <source>
        <dbReference type="Pfam" id="PF00881"/>
    </source>
</evidence>
<dbReference type="Pfam" id="PF00881">
    <property type="entry name" value="Nitroreductase"/>
    <property type="match status" value="1"/>
</dbReference>
<dbReference type="Proteomes" id="UP000244571">
    <property type="component" value="Chromosome"/>
</dbReference>
<organism evidence="7 8">
    <name type="scientific">Orrella marina</name>
    <dbReference type="NCBI Taxonomy" id="2163011"/>
    <lineage>
        <taxon>Bacteria</taxon>
        <taxon>Pseudomonadati</taxon>
        <taxon>Pseudomonadota</taxon>
        <taxon>Betaproteobacteria</taxon>
        <taxon>Burkholderiales</taxon>
        <taxon>Alcaligenaceae</taxon>
        <taxon>Orrella</taxon>
    </lineage>
</organism>
<evidence type="ECO:0000313" key="8">
    <source>
        <dbReference type="Proteomes" id="UP000244571"/>
    </source>
</evidence>
<evidence type="ECO:0000256" key="5">
    <source>
        <dbReference type="ARBA" id="ARBA00023002"/>
    </source>
</evidence>
<dbReference type="AlphaFoldDB" id="A0A2R4XNM2"/>
<sequence>MTTHTQEISMDVLAAMAERRSVRGFKSTPVPKETLQKILALAGRSASFTNTQPWEVAVVTGQTRDLLSQKLMDAAVGGVRGHSEVPYPKHWPEAAAERSKTHNINRFAALGIARDDTEKRETLRLRNFEFFGAPCAMFIFMDQEYGPWSTMDIGIFLQSIALAAVGHGLGTCFQASLSNYPEIVKEALGVPEHKKLLVGLSIGHPDPDAPLNAYHSSRMALDEFTSWHD</sequence>
<dbReference type="InterPro" id="IPR000415">
    <property type="entry name" value="Nitroreductase-like"/>
</dbReference>
<keyword evidence="5" id="KW-0560">Oxidoreductase</keyword>
<gene>
    <name evidence="7" type="ORF">DBV39_18550</name>
</gene>